<evidence type="ECO:0008006" key="4">
    <source>
        <dbReference type="Google" id="ProtNLM"/>
    </source>
</evidence>
<reference evidence="2 3" key="1">
    <citation type="journal article" date="2024" name="Commun. Biol.">
        <title>Comparative genomic analysis of thermophilic fungi reveals convergent evolutionary adaptations and gene losses.</title>
        <authorList>
            <person name="Steindorff A.S."/>
            <person name="Aguilar-Pontes M.V."/>
            <person name="Robinson A.J."/>
            <person name="Andreopoulos B."/>
            <person name="LaButti K."/>
            <person name="Kuo A."/>
            <person name="Mondo S."/>
            <person name="Riley R."/>
            <person name="Otillar R."/>
            <person name="Haridas S."/>
            <person name="Lipzen A."/>
            <person name="Grimwood J."/>
            <person name="Schmutz J."/>
            <person name="Clum A."/>
            <person name="Reid I.D."/>
            <person name="Moisan M.C."/>
            <person name="Butler G."/>
            <person name="Nguyen T.T.M."/>
            <person name="Dewar K."/>
            <person name="Conant G."/>
            <person name="Drula E."/>
            <person name="Henrissat B."/>
            <person name="Hansel C."/>
            <person name="Singer S."/>
            <person name="Hutchinson M.I."/>
            <person name="de Vries R.P."/>
            <person name="Natvig D.O."/>
            <person name="Powell A.J."/>
            <person name="Tsang A."/>
            <person name="Grigoriev I.V."/>
        </authorList>
    </citation>
    <scope>NUCLEOTIDE SEQUENCE [LARGE SCALE GENOMIC DNA]</scope>
    <source>
        <strain evidence="2 3">CBS 494.80</strain>
    </source>
</reference>
<dbReference type="Proteomes" id="UP001595075">
    <property type="component" value="Unassembled WGS sequence"/>
</dbReference>
<dbReference type="EMBL" id="JAZHXI010000012">
    <property type="protein sequence ID" value="KAL2065581.1"/>
    <property type="molecule type" value="Genomic_DNA"/>
</dbReference>
<gene>
    <name evidence="2" type="ORF">VTL71DRAFT_3251</name>
</gene>
<dbReference type="Gene3D" id="3.40.395.10">
    <property type="entry name" value="Adenoviral Proteinase, Chain A"/>
    <property type="match status" value="1"/>
</dbReference>
<comment type="caution">
    <text evidence="2">The sequence shown here is derived from an EMBL/GenBank/DDBJ whole genome shotgun (WGS) entry which is preliminary data.</text>
</comment>
<dbReference type="SUPFAM" id="SSF54001">
    <property type="entry name" value="Cysteine proteinases"/>
    <property type="match status" value="1"/>
</dbReference>
<accession>A0ABR4C8G1</accession>
<evidence type="ECO:0000313" key="3">
    <source>
        <dbReference type="Proteomes" id="UP001595075"/>
    </source>
</evidence>
<protein>
    <recommendedName>
        <fullName evidence="4">Ubiquitin-like protease family profile domain-containing protein</fullName>
    </recommendedName>
</protein>
<organism evidence="2 3">
    <name type="scientific">Oculimacula yallundae</name>
    <dbReference type="NCBI Taxonomy" id="86028"/>
    <lineage>
        <taxon>Eukaryota</taxon>
        <taxon>Fungi</taxon>
        <taxon>Dikarya</taxon>
        <taxon>Ascomycota</taxon>
        <taxon>Pezizomycotina</taxon>
        <taxon>Leotiomycetes</taxon>
        <taxon>Helotiales</taxon>
        <taxon>Ploettnerulaceae</taxon>
        <taxon>Oculimacula</taxon>
    </lineage>
</organism>
<keyword evidence="3" id="KW-1185">Reference proteome</keyword>
<feature type="compositionally biased region" description="Acidic residues" evidence="1">
    <location>
        <begin position="431"/>
        <end position="461"/>
    </location>
</feature>
<proteinExistence type="predicted"/>
<evidence type="ECO:0000256" key="1">
    <source>
        <dbReference type="SAM" id="MobiDB-lite"/>
    </source>
</evidence>
<feature type="region of interest" description="Disordered" evidence="1">
    <location>
        <begin position="371"/>
        <end position="529"/>
    </location>
</feature>
<evidence type="ECO:0000313" key="2">
    <source>
        <dbReference type="EMBL" id="KAL2065581.1"/>
    </source>
</evidence>
<dbReference type="InterPro" id="IPR038765">
    <property type="entry name" value="Papain-like_cys_pep_sf"/>
</dbReference>
<sequence length="594" mass="68543">MAGRIFPRDGLWPAEQRDLERQPFNDPNEEQAKTLKAAYDTMLETKQIRSSYRREITIINGLAFPNVENLLDGNPTADIFKDEDKFPPLIESTVDLYMEALCTYVNKLRCTEDPISQPLEDTNNSYSTREQQARTNERFLSCKFIKYDDFEHCCLSENKENPKRAALEVLQKINCTGEEFMSLDYLFIAFYQPYIGNGHYSLLGIAPKQKFMFAIDSLYYQEYSILREPLIGVLNILRSQVDDDEVKDWPVFAQWSMRPKYTKDKSPTAADQRDSYNCAVFTVVNAFCLAFGFDLMSYTQADLDPLKRPRMFLELSTAVDKCFAGECAYDMLDIPDGPLYKSPTPESSIASEDGEIYDTGEYKSAEIAVSSEEEDVLVDSDQHDDTQDGLEHDDDQPDSSSEEEEDVGMEDDEHDDTQDSLEHDSEQLDSNSEEEKEEDAEMESDEQDDIQDGLEDDEDQPDSNSQKEEDAEMESDQHDNTQDGLELEDDQLDSSSQEQRGISPSQEVEQDSKIPPSLRPTIDRSKVRDTESANRMTVFILRLAEMYRERNLGKRYHRRTEVERRDYPPQFNRHYCQKLSFSFPCLRNSHADIH</sequence>
<name>A0ABR4C8G1_9HELO</name>
<feature type="compositionally biased region" description="Acidic residues" evidence="1">
    <location>
        <begin position="391"/>
        <end position="419"/>
    </location>
</feature>
<feature type="compositionally biased region" description="Basic and acidic residues" evidence="1">
    <location>
        <begin position="380"/>
        <end position="390"/>
    </location>
</feature>